<feature type="region of interest" description="Disordered" evidence="8">
    <location>
        <begin position="1"/>
        <end position="47"/>
    </location>
</feature>
<dbReference type="PANTHER" id="PTHR14969:SF28">
    <property type="entry name" value="DIHYDROSPHINGOSINE 1-PHOSPHATE PHOSPHATASE LCB3-RELATED"/>
    <property type="match status" value="1"/>
</dbReference>
<feature type="domain" description="Phosphatidic acid phosphatase type 2/haloperoxidase" evidence="9">
    <location>
        <begin position="137"/>
        <end position="273"/>
    </location>
</feature>
<evidence type="ECO:0000256" key="4">
    <source>
        <dbReference type="ARBA" id="ARBA00022824"/>
    </source>
</evidence>
<reference evidence="10 11" key="1">
    <citation type="journal article" date="2023" name="Commun. Biol.">
        <title>Genome analysis of Parmales, the sister group of diatoms, reveals the evolutionary specialization of diatoms from phago-mixotrophs to photoautotrophs.</title>
        <authorList>
            <person name="Ban H."/>
            <person name="Sato S."/>
            <person name="Yoshikawa S."/>
            <person name="Yamada K."/>
            <person name="Nakamura Y."/>
            <person name="Ichinomiya M."/>
            <person name="Sato N."/>
            <person name="Blanc-Mathieu R."/>
            <person name="Endo H."/>
            <person name="Kuwata A."/>
            <person name="Ogata H."/>
        </authorList>
    </citation>
    <scope>NUCLEOTIDE SEQUENCE [LARGE SCALE GENOMIC DNA]</scope>
</reference>
<proteinExistence type="inferred from homology"/>
<evidence type="ECO:0000256" key="3">
    <source>
        <dbReference type="ARBA" id="ARBA00022801"/>
    </source>
</evidence>
<keyword evidence="2" id="KW-0812">Transmembrane</keyword>
<comment type="subcellular location">
    <subcellularLocation>
        <location evidence="1">Endoplasmic reticulum membrane</location>
        <topology evidence="1">Multi-pass membrane protein</topology>
    </subcellularLocation>
</comment>
<dbReference type="Pfam" id="PF01569">
    <property type="entry name" value="PAP2"/>
    <property type="match status" value="1"/>
</dbReference>
<comment type="caution">
    <text evidence="10">The sequence shown here is derived from an EMBL/GenBank/DDBJ whole genome shotgun (WGS) entry which is preliminary data.</text>
</comment>
<keyword evidence="5" id="KW-1133">Transmembrane helix</keyword>
<evidence type="ECO:0000256" key="1">
    <source>
        <dbReference type="ARBA" id="ARBA00004477"/>
    </source>
</evidence>
<keyword evidence="6" id="KW-0472">Membrane</keyword>
<evidence type="ECO:0000256" key="8">
    <source>
        <dbReference type="SAM" id="MobiDB-lite"/>
    </source>
</evidence>
<sequence length="428" mass="46633">MPPSATAASPSRRASRSTTRSATTSSAPSSPSTKKSLSSSSSSSSASTPDAYFYSASEYSVDTALLSAGTKFVRAFRDFTRLHLANQVKHTCELFSSIPQGPKWAAVARWCSMAGSEEFYCCVIPPMTWCISNFNLSRALVLLLCMNLWMGNSCKNFFCLPRPPLKYRVGGAANDEKNKMSERKIHVDALGFGWPSTHSCNAVSLPFAVLRTAYGSVLHSSFSELTPTSISAYVLAFVYATAVPLSRLVLGVHSAADVHAGMLYGGIHLRLWLSYHEEIGDFMDEASIFFIVTGCLLMCAAHPRVKPMNYTFEETVCIIAYTGGFLIGKIWADHWGGLSILADEDAGLMVRAARVGLGYAIVLPAKEIMKVLSGWMRTPQFKDDKGAKMIEKYDFKFGDFVSRLLQYGVGYGVGCTFLAPLAFKAVGI</sequence>
<dbReference type="Gene3D" id="1.20.144.10">
    <property type="entry name" value="Phosphatidic acid phosphatase type 2/haloperoxidase"/>
    <property type="match status" value="1"/>
</dbReference>
<gene>
    <name evidence="10" type="ORF">TeGR_g4254</name>
</gene>
<organism evidence="10 11">
    <name type="scientific">Tetraparma gracilis</name>
    <dbReference type="NCBI Taxonomy" id="2962635"/>
    <lineage>
        <taxon>Eukaryota</taxon>
        <taxon>Sar</taxon>
        <taxon>Stramenopiles</taxon>
        <taxon>Ochrophyta</taxon>
        <taxon>Bolidophyceae</taxon>
        <taxon>Parmales</taxon>
        <taxon>Triparmaceae</taxon>
        <taxon>Tetraparma</taxon>
    </lineage>
</organism>
<evidence type="ECO:0000313" key="11">
    <source>
        <dbReference type="Proteomes" id="UP001165060"/>
    </source>
</evidence>
<keyword evidence="4" id="KW-0256">Endoplasmic reticulum</keyword>
<protein>
    <recommendedName>
        <fullName evidence="9">Phosphatidic acid phosphatase type 2/haloperoxidase domain-containing protein</fullName>
    </recommendedName>
</protein>
<evidence type="ECO:0000256" key="2">
    <source>
        <dbReference type="ARBA" id="ARBA00022692"/>
    </source>
</evidence>
<dbReference type="InterPro" id="IPR036938">
    <property type="entry name" value="PAP2/HPO_sf"/>
</dbReference>
<evidence type="ECO:0000256" key="7">
    <source>
        <dbReference type="ARBA" id="ARBA00038324"/>
    </source>
</evidence>
<evidence type="ECO:0000256" key="6">
    <source>
        <dbReference type="ARBA" id="ARBA00023136"/>
    </source>
</evidence>
<dbReference type="InterPro" id="IPR000326">
    <property type="entry name" value="PAP2/HPO"/>
</dbReference>
<evidence type="ECO:0000313" key="10">
    <source>
        <dbReference type="EMBL" id="GMI37902.1"/>
    </source>
</evidence>
<keyword evidence="11" id="KW-1185">Reference proteome</keyword>
<dbReference type="PANTHER" id="PTHR14969">
    <property type="entry name" value="SPHINGOSINE-1-PHOSPHATE PHOSPHOHYDROLASE"/>
    <property type="match status" value="1"/>
</dbReference>
<keyword evidence="3" id="KW-0378">Hydrolase</keyword>
<dbReference type="EMBL" id="BRYB01002001">
    <property type="protein sequence ID" value="GMI37902.1"/>
    <property type="molecule type" value="Genomic_DNA"/>
</dbReference>
<dbReference type="SMART" id="SM00014">
    <property type="entry name" value="acidPPc"/>
    <property type="match status" value="1"/>
</dbReference>
<evidence type="ECO:0000259" key="9">
    <source>
        <dbReference type="SMART" id="SM00014"/>
    </source>
</evidence>
<dbReference type="Proteomes" id="UP001165060">
    <property type="component" value="Unassembled WGS sequence"/>
</dbReference>
<evidence type="ECO:0000256" key="5">
    <source>
        <dbReference type="ARBA" id="ARBA00022989"/>
    </source>
</evidence>
<name>A0ABQ6N0T4_9STRA</name>
<accession>A0ABQ6N0T4</accession>
<dbReference type="SUPFAM" id="SSF48317">
    <property type="entry name" value="Acid phosphatase/Vanadium-dependent haloperoxidase"/>
    <property type="match status" value="1"/>
</dbReference>
<comment type="similarity">
    <text evidence="7">Belongs to the type 2 lipid phosphate phosphatase family.</text>
</comment>